<feature type="transmembrane region" description="Helical" evidence="6">
    <location>
        <begin position="45"/>
        <end position="63"/>
    </location>
</feature>
<name>A0ABW3UY47_9BACL</name>
<dbReference type="PANTHER" id="PTHR30474:SF1">
    <property type="entry name" value="PEPTIDOGLYCAN GLYCOSYLTRANSFERASE MRDB"/>
    <property type="match status" value="1"/>
</dbReference>
<dbReference type="InterPro" id="IPR001182">
    <property type="entry name" value="FtsW/RodA"/>
</dbReference>
<evidence type="ECO:0000256" key="3">
    <source>
        <dbReference type="ARBA" id="ARBA00022960"/>
    </source>
</evidence>
<gene>
    <name evidence="7" type="ORF">ACFQ4B_30340</name>
</gene>
<protein>
    <submittedName>
        <fullName evidence="7">FtsW/RodA/SpoVE family cell cycle protein</fullName>
    </submittedName>
</protein>
<feature type="transmembrane region" description="Helical" evidence="6">
    <location>
        <begin position="158"/>
        <end position="175"/>
    </location>
</feature>
<reference evidence="8" key="1">
    <citation type="journal article" date="2019" name="Int. J. Syst. Evol. Microbiol.">
        <title>The Global Catalogue of Microorganisms (GCM) 10K type strain sequencing project: providing services to taxonomists for standard genome sequencing and annotation.</title>
        <authorList>
            <consortium name="The Broad Institute Genomics Platform"/>
            <consortium name="The Broad Institute Genome Sequencing Center for Infectious Disease"/>
            <person name="Wu L."/>
            <person name="Ma J."/>
        </authorList>
    </citation>
    <scope>NUCLEOTIDE SEQUENCE [LARGE SCALE GENOMIC DNA]</scope>
    <source>
        <strain evidence="8">CCUG 53270</strain>
    </source>
</reference>
<sequence length="375" mass="42290">MIRNIKKLDYHILILLFLFMIISTLLIKSATTYDEQYHNLYIKNMINYAIGFVVLIVTALWDYRLVVKMSYYIYGIALLLLVAVYKLGSKINGATGWFELPFGFNFQPAELMKIVLILSIVKLLEKKNYDPLQITRDVVPMALMTLIPFILVLKQPDLGNAVIYLVILFAMLWMGNMKYRHMLLLILLIAASLIAFVYSYIHYHDSIERYLLDKKLGHWSERIDTYLMPDQASDDAAYHVKKTITAIGSGQLSGEGFMQGSSKNRGRIPFAYSDSIFAVIGEEFGFIGCSALIALYLILISRLLFMNTGSAYIAGIMAVGVSAVLLFQIFENIGMLMGLMPLTGITLPFISYGGTSIIINMFSIGLILSAQIHRD</sequence>
<dbReference type="PROSITE" id="PS00428">
    <property type="entry name" value="FTSW_RODA_SPOVE"/>
    <property type="match status" value="1"/>
</dbReference>
<feature type="transmembrane region" description="Helical" evidence="6">
    <location>
        <begin position="133"/>
        <end position="152"/>
    </location>
</feature>
<evidence type="ECO:0000256" key="5">
    <source>
        <dbReference type="ARBA" id="ARBA00023136"/>
    </source>
</evidence>
<feature type="transmembrane region" description="Helical" evidence="6">
    <location>
        <begin position="311"/>
        <end position="330"/>
    </location>
</feature>
<keyword evidence="5 6" id="KW-0472">Membrane</keyword>
<dbReference type="Pfam" id="PF01098">
    <property type="entry name" value="FTSW_RODA_SPOVE"/>
    <property type="match status" value="1"/>
</dbReference>
<evidence type="ECO:0000256" key="6">
    <source>
        <dbReference type="SAM" id="Phobius"/>
    </source>
</evidence>
<keyword evidence="3" id="KW-0133">Cell shape</keyword>
<feature type="transmembrane region" description="Helical" evidence="6">
    <location>
        <begin position="70"/>
        <end position="88"/>
    </location>
</feature>
<feature type="transmembrane region" description="Helical" evidence="6">
    <location>
        <begin position="12"/>
        <end position="33"/>
    </location>
</feature>
<evidence type="ECO:0000313" key="7">
    <source>
        <dbReference type="EMBL" id="MFD1224415.1"/>
    </source>
</evidence>
<feature type="transmembrane region" description="Helical" evidence="6">
    <location>
        <begin position="350"/>
        <end position="370"/>
    </location>
</feature>
<keyword evidence="4 6" id="KW-1133">Transmembrane helix</keyword>
<feature type="transmembrane region" description="Helical" evidence="6">
    <location>
        <begin position="182"/>
        <end position="201"/>
    </location>
</feature>
<feature type="transmembrane region" description="Helical" evidence="6">
    <location>
        <begin position="276"/>
        <end position="299"/>
    </location>
</feature>
<dbReference type="EMBL" id="JBHTLU010000045">
    <property type="protein sequence ID" value="MFD1224415.1"/>
    <property type="molecule type" value="Genomic_DNA"/>
</dbReference>
<evidence type="ECO:0000256" key="4">
    <source>
        <dbReference type="ARBA" id="ARBA00022989"/>
    </source>
</evidence>
<accession>A0ABW3UY47</accession>
<comment type="subcellular location">
    <subcellularLocation>
        <location evidence="1">Membrane</location>
        <topology evidence="1">Multi-pass membrane protein</topology>
    </subcellularLocation>
</comment>
<evidence type="ECO:0000256" key="2">
    <source>
        <dbReference type="ARBA" id="ARBA00022692"/>
    </source>
</evidence>
<dbReference type="InterPro" id="IPR018365">
    <property type="entry name" value="Cell_cycle_FtsW-rel_CS"/>
</dbReference>
<organism evidence="7 8">
    <name type="scientific">Paenibacillus vulneris</name>
    <dbReference type="NCBI Taxonomy" id="1133364"/>
    <lineage>
        <taxon>Bacteria</taxon>
        <taxon>Bacillati</taxon>
        <taxon>Bacillota</taxon>
        <taxon>Bacilli</taxon>
        <taxon>Bacillales</taxon>
        <taxon>Paenibacillaceae</taxon>
        <taxon>Paenibacillus</taxon>
    </lineage>
</organism>
<comment type="caution">
    <text evidence="7">The sequence shown here is derived from an EMBL/GenBank/DDBJ whole genome shotgun (WGS) entry which is preliminary data.</text>
</comment>
<proteinExistence type="predicted"/>
<evidence type="ECO:0000256" key="1">
    <source>
        <dbReference type="ARBA" id="ARBA00004141"/>
    </source>
</evidence>
<dbReference type="PANTHER" id="PTHR30474">
    <property type="entry name" value="CELL CYCLE PROTEIN"/>
    <property type="match status" value="1"/>
</dbReference>
<keyword evidence="2 6" id="KW-0812">Transmembrane</keyword>
<dbReference type="RefSeq" id="WP_225948233.1">
    <property type="nucleotide sequence ID" value="NZ_BAABJG010000004.1"/>
</dbReference>
<dbReference type="Proteomes" id="UP001597180">
    <property type="component" value="Unassembled WGS sequence"/>
</dbReference>
<keyword evidence="8" id="KW-1185">Reference proteome</keyword>
<evidence type="ECO:0000313" key="8">
    <source>
        <dbReference type="Proteomes" id="UP001597180"/>
    </source>
</evidence>